<reference evidence="2 3" key="1">
    <citation type="journal article" date="2018" name="Nat. Ecol. Evol.">
        <title>Shark genomes provide insights into elasmobranch evolution and the origin of vertebrates.</title>
        <authorList>
            <person name="Hara Y"/>
            <person name="Yamaguchi K"/>
            <person name="Onimaru K"/>
            <person name="Kadota M"/>
            <person name="Koyanagi M"/>
            <person name="Keeley SD"/>
            <person name="Tatsumi K"/>
            <person name="Tanaka K"/>
            <person name="Motone F"/>
            <person name="Kageyama Y"/>
            <person name="Nozu R"/>
            <person name="Adachi N"/>
            <person name="Nishimura O"/>
            <person name="Nakagawa R"/>
            <person name="Tanegashima C"/>
            <person name="Kiyatake I"/>
            <person name="Matsumoto R"/>
            <person name="Murakumo K"/>
            <person name="Nishida K"/>
            <person name="Terakita A"/>
            <person name="Kuratani S"/>
            <person name="Sato K"/>
            <person name="Hyodo S Kuraku.S."/>
        </authorList>
    </citation>
    <scope>NUCLEOTIDE SEQUENCE [LARGE SCALE GENOMIC DNA]</scope>
</reference>
<evidence type="ECO:0000313" key="3">
    <source>
        <dbReference type="Proteomes" id="UP000288216"/>
    </source>
</evidence>
<protein>
    <submittedName>
        <fullName evidence="2">Uncharacterized protein</fullName>
    </submittedName>
</protein>
<gene>
    <name evidence="2" type="ORF">scyTo_0000870</name>
</gene>
<accession>A0A401P5G6</accession>
<evidence type="ECO:0000256" key="1">
    <source>
        <dbReference type="SAM" id="MobiDB-lite"/>
    </source>
</evidence>
<keyword evidence="3" id="KW-1185">Reference proteome</keyword>
<dbReference type="EMBL" id="BFAA01000180">
    <property type="protein sequence ID" value="GCB68391.1"/>
    <property type="molecule type" value="Genomic_DNA"/>
</dbReference>
<organism evidence="2 3">
    <name type="scientific">Scyliorhinus torazame</name>
    <name type="common">Cloudy catshark</name>
    <name type="synonym">Catulus torazame</name>
    <dbReference type="NCBI Taxonomy" id="75743"/>
    <lineage>
        <taxon>Eukaryota</taxon>
        <taxon>Metazoa</taxon>
        <taxon>Chordata</taxon>
        <taxon>Craniata</taxon>
        <taxon>Vertebrata</taxon>
        <taxon>Chondrichthyes</taxon>
        <taxon>Elasmobranchii</taxon>
        <taxon>Galeomorphii</taxon>
        <taxon>Galeoidea</taxon>
        <taxon>Carcharhiniformes</taxon>
        <taxon>Scyliorhinidae</taxon>
        <taxon>Scyliorhinus</taxon>
    </lineage>
</organism>
<sequence>MPRNGVLQDQIESGNIQKHSTRPIGRAGESVDLNMRSCVSKSRIENKMLSTIYEVADAQKAEFTESE</sequence>
<name>A0A401P5G6_SCYTO</name>
<evidence type="ECO:0000313" key="2">
    <source>
        <dbReference type="EMBL" id="GCB68391.1"/>
    </source>
</evidence>
<comment type="caution">
    <text evidence="2">The sequence shown here is derived from an EMBL/GenBank/DDBJ whole genome shotgun (WGS) entry which is preliminary data.</text>
</comment>
<feature type="region of interest" description="Disordered" evidence="1">
    <location>
        <begin position="1"/>
        <end position="25"/>
    </location>
</feature>
<proteinExistence type="predicted"/>
<dbReference type="Proteomes" id="UP000288216">
    <property type="component" value="Unassembled WGS sequence"/>
</dbReference>
<dbReference type="AlphaFoldDB" id="A0A401P5G6"/>